<sequence length="979" mass="110534">MNGSFGWWKPPGAMDLDISVAESLAAGNAGRHLDKRKSVVLPPSRLVDFVHNLLATPSRDTLKQLYDFVALYGRKQHSSQLLFFSASMPTLSLRLLDLLADHIVQLQSSHEGTASGSSSTSATKTGDSKSLKEAMELFYVFCKDTPIGYPSHAVGKLLQSQVGCIISSAMNGGSEDESMLKLQLLLVAVTLKINAGVRIYVKEMQRVKEFYRALTILLNSTEDAEFLVHSMTILARLVLSESLGAKLFSSKNVEQAFELVFTVLEGTWQDGNAASTSTSPVLVQPLHLQIACVDLLCDLAEQQSIVSRLEQHAKVVPVTESFLLAIHLNGNFEQIRVAMHYLSSIVALGPQFRKLVIRLMIEQDVFHRIMQVTLYPSKTIGILCARMLLRIISDDQRAMKNVFEPASKTQQLSPVIAGILRCINDASSVVQNTESFEQLCASETYQHSVEVCQVLAKMCEFSTVRALCVQTISLNQVKVVCYQKFLAIELTDAHLYLQTASLIQVESGQLGSVDPQSLLRFYPRLSINLVMLLANLMKEKSMNDKTKRTLNQFLQSSEVSLILGSAFFNRTDKEMVVNTLLLMQHFLSESNNKRFNALGLAEGIVNFGQRLTEATETLQSEISSLEANGDSQSKVIEKLQAEIQQALKLHQEAKNRHDQELKELKHKFLDQTRQKEEMLLKTREMYEAKIRELSTQCESMGQIMNKKLSTLQHREQLLQENRMKQSLLEDENNELKRKVQVLELRLEEVAQSHSVVAEEMKIRERELNQFREEMVALSTEYTSQQEDLQNAQNQVKKLQAELDDKESASENTYKELVLLAKAHKTIADERDELLQELENIREEVSSLESANLSIQSKLQERKEYSDQLERKLGRMEDAVSVNQNALDDEREKRRAACRDLDELRKAHRKLEGEIAMFEIRAAETRLMVESKDDHIRKCEEEVRQLSNEIAKHSKLQALIHQLSSGADANSIAGAYARDS</sequence>
<dbReference type="Proteomes" id="UP001146120">
    <property type="component" value="Unassembled WGS sequence"/>
</dbReference>
<feature type="coiled-coil region" evidence="1">
    <location>
        <begin position="714"/>
        <end position="955"/>
    </location>
</feature>
<keyword evidence="4" id="KW-1185">Reference proteome</keyword>
<name>A0AAV2Z9N4_9STRA</name>
<dbReference type="Pfam" id="PF21044">
    <property type="entry name" value="CIP2A_N"/>
    <property type="match status" value="1"/>
</dbReference>
<evidence type="ECO:0000259" key="2">
    <source>
        <dbReference type="Pfam" id="PF21044"/>
    </source>
</evidence>
<protein>
    <recommendedName>
        <fullName evidence="2">CIP2A N-terminal domain-containing protein</fullName>
    </recommendedName>
</protein>
<organism evidence="3 4">
    <name type="scientific">Lagenidium giganteum</name>
    <dbReference type="NCBI Taxonomy" id="4803"/>
    <lineage>
        <taxon>Eukaryota</taxon>
        <taxon>Sar</taxon>
        <taxon>Stramenopiles</taxon>
        <taxon>Oomycota</taxon>
        <taxon>Peronosporomycetes</taxon>
        <taxon>Pythiales</taxon>
        <taxon>Pythiaceae</taxon>
    </lineage>
</organism>
<reference evidence="3" key="2">
    <citation type="journal article" date="2023" name="Microbiol Resour">
        <title>Decontamination and Annotation of the Draft Genome Sequence of the Oomycete Lagenidium giganteum ARSEF 373.</title>
        <authorList>
            <person name="Morgan W.R."/>
            <person name="Tartar A."/>
        </authorList>
    </citation>
    <scope>NUCLEOTIDE SEQUENCE</scope>
    <source>
        <strain evidence="3">ARSEF 373</strain>
    </source>
</reference>
<dbReference type="PANTHER" id="PTHR23161:SF2">
    <property type="entry name" value="PROTEIN CIP2A"/>
    <property type="match status" value="1"/>
</dbReference>
<evidence type="ECO:0000313" key="4">
    <source>
        <dbReference type="Proteomes" id="UP001146120"/>
    </source>
</evidence>
<comment type="caution">
    <text evidence="3">The sequence shown here is derived from an EMBL/GenBank/DDBJ whole genome shotgun (WGS) entry which is preliminary data.</text>
</comment>
<evidence type="ECO:0000313" key="3">
    <source>
        <dbReference type="EMBL" id="DBA03472.1"/>
    </source>
</evidence>
<dbReference type="AlphaFoldDB" id="A0AAV2Z9N4"/>
<evidence type="ECO:0000256" key="1">
    <source>
        <dbReference type="SAM" id="Coils"/>
    </source>
</evidence>
<accession>A0AAV2Z9N4</accession>
<dbReference type="InterPro" id="IPR048701">
    <property type="entry name" value="CIP2A_N"/>
</dbReference>
<feature type="coiled-coil region" evidence="1">
    <location>
        <begin position="608"/>
        <end position="667"/>
    </location>
</feature>
<dbReference type="EMBL" id="DAKRPA010000019">
    <property type="protein sequence ID" value="DBA03472.1"/>
    <property type="molecule type" value="Genomic_DNA"/>
</dbReference>
<gene>
    <name evidence="3" type="ORF">N0F65_002880</name>
</gene>
<dbReference type="PANTHER" id="PTHR23161">
    <property type="entry name" value="PROTEIN CIP2A"/>
    <property type="match status" value="1"/>
</dbReference>
<feature type="domain" description="CIP2A N-terminal" evidence="2">
    <location>
        <begin position="174"/>
        <end position="265"/>
    </location>
</feature>
<proteinExistence type="predicted"/>
<dbReference type="InterPro" id="IPR042510">
    <property type="entry name" value="CIP2A"/>
</dbReference>
<keyword evidence="1" id="KW-0175">Coiled coil</keyword>
<reference evidence="3" key="1">
    <citation type="submission" date="2022-11" db="EMBL/GenBank/DDBJ databases">
        <authorList>
            <person name="Morgan W.R."/>
            <person name="Tartar A."/>
        </authorList>
    </citation>
    <scope>NUCLEOTIDE SEQUENCE</scope>
    <source>
        <strain evidence="3">ARSEF 373</strain>
    </source>
</reference>